<organism evidence="2 3">
    <name type="scientific">Sphingomonas panacisoli</name>
    <dbReference type="NCBI Taxonomy" id="1813879"/>
    <lineage>
        <taxon>Bacteria</taxon>
        <taxon>Pseudomonadati</taxon>
        <taxon>Pseudomonadota</taxon>
        <taxon>Alphaproteobacteria</taxon>
        <taxon>Sphingomonadales</taxon>
        <taxon>Sphingomonadaceae</taxon>
        <taxon>Sphingomonas</taxon>
    </lineage>
</organism>
<dbReference type="Pfam" id="PF11860">
    <property type="entry name" value="Muramidase"/>
    <property type="match status" value="1"/>
</dbReference>
<gene>
    <name evidence="2" type="ORF">FPZ24_01655</name>
</gene>
<accession>A0A5B8LF33</accession>
<feature type="domain" description="N-acetylmuramidase" evidence="1">
    <location>
        <begin position="58"/>
        <end position="238"/>
    </location>
</feature>
<dbReference type="OrthoDB" id="1523598at2"/>
<dbReference type="EMBL" id="CP042306">
    <property type="protein sequence ID" value="QDZ06334.1"/>
    <property type="molecule type" value="Genomic_DNA"/>
</dbReference>
<reference evidence="2 3" key="1">
    <citation type="submission" date="2019-07" db="EMBL/GenBank/DDBJ databases">
        <title>Full genome sequence of Sphingomonas sp. 4R-6-7(HKS19).</title>
        <authorList>
            <person name="Im W.-T."/>
        </authorList>
    </citation>
    <scope>NUCLEOTIDE SEQUENCE [LARGE SCALE GENOMIC DNA]</scope>
    <source>
        <strain evidence="2 3">HKS19</strain>
    </source>
</reference>
<dbReference type="RefSeq" id="WP_146569418.1">
    <property type="nucleotide sequence ID" value="NZ_CP042306.1"/>
</dbReference>
<sequence length="248" mass="27019">MAFYKDDATLKAAALAPKKPIKALPPSGSTLGNVARTYNAIGGLVDRLSAVTGIETLAALAVWMVESGGRPFTQGKPVMRFENHVFWDRWGVEDPKAFDAHFVFGGHGAEGKRWEGHKWREKAGGAWAGFHGDQTKEYDAYHFARTLSGVELAAQSASWGGTQVMGFNCGLIGYASAFDMVNAFARDLRWQVLGFFDFCRSAGLVDEIKAHDWVKFGDGYNGAGGGAVYGPKLKAIYDLKKQFDALPR</sequence>
<evidence type="ECO:0000259" key="1">
    <source>
        <dbReference type="Pfam" id="PF11860"/>
    </source>
</evidence>
<proteinExistence type="predicted"/>
<evidence type="ECO:0000313" key="3">
    <source>
        <dbReference type="Proteomes" id="UP000315673"/>
    </source>
</evidence>
<dbReference type="AlphaFoldDB" id="A0A5B8LF33"/>
<evidence type="ECO:0000313" key="2">
    <source>
        <dbReference type="EMBL" id="QDZ06334.1"/>
    </source>
</evidence>
<name>A0A5B8LF33_9SPHN</name>
<dbReference type="InterPro" id="IPR024408">
    <property type="entry name" value="Muramidase"/>
</dbReference>
<dbReference type="Proteomes" id="UP000315673">
    <property type="component" value="Chromosome"/>
</dbReference>
<dbReference type="KEGG" id="spai:FPZ24_01655"/>
<protein>
    <submittedName>
        <fullName evidence="2">N-acetylmuramidase family protein</fullName>
    </submittedName>
</protein>
<keyword evidence="3" id="KW-1185">Reference proteome</keyword>